<dbReference type="PANTHER" id="PTHR21716:SF64">
    <property type="entry name" value="AI-2 TRANSPORT PROTEIN TQSA"/>
    <property type="match status" value="1"/>
</dbReference>
<sequence length="391" mass="41853">MSLKNTVIFWVLAAVGLILFLYVFSGILLPFVGGMAVAYMLDPIADRLQRLGLSRMLATVLIVLLFLMVVVLLMVLIIPVLANQLTGLVARLPESVAWLQSFVVDTAGPRISEMLNMSEDELRSSVGGVLNQGVSWLTELAKQILSGSQAIVSVVSALVITPVVAFYLLLDWDRMVQKVDGWLPRDHADTIRSLAREMDEGVSKFVRGQFSVCLLLGLFYAVTLIIAGLNFGLLIGMGAGLISFIPYIGSFVGGFVAIGVALMQFWPDWTMIAIIAGIFALGQFLEGNILQPKLIGGSVGLHPVWLMFSLFAFATLFGFVGMLIAVPAATAVAVLTRFALAKYMESPLYQGVQPSVVPPPSTGRLPGLAGTPVPGPATSLPLPGPGPKREP</sequence>
<feature type="transmembrane region" description="Helical" evidence="7">
    <location>
        <begin position="6"/>
        <end position="39"/>
    </location>
</feature>
<feature type="transmembrane region" description="Helical" evidence="7">
    <location>
        <begin position="150"/>
        <end position="170"/>
    </location>
</feature>
<dbReference type="RefSeq" id="WP_197313008.1">
    <property type="nucleotide sequence ID" value="NZ_JADZLT010000056.1"/>
</dbReference>
<keyword evidence="3 7" id="KW-0812">Transmembrane</keyword>
<feature type="transmembrane region" description="Helical" evidence="7">
    <location>
        <begin position="269"/>
        <end position="285"/>
    </location>
</feature>
<proteinExistence type="inferred from homology"/>
<comment type="similarity">
    <text evidence="2">Belongs to the autoinducer-2 exporter (AI-2E) (TC 2.A.86) family.</text>
</comment>
<organism evidence="8 9">
    <name type="scientific">Methylobrevis albus</name>
    <dbReference type="NCBI Taxonomy" id="2793297"/>
    <lineage>
        <taxon>Bacteria</taxon>
        <taxon>Pseudomonadati</taxon>
        <taxon>Pseudomonadota</taxon>
        <taxon>Alphaproteobacteria</taxon>
        <taxon>Hyphomicrobiales</taxon>
        <taxon>Pleomorphomonadaceae</taxon>
        <taxon>Methylobrevis</taxon>
    </lineage>
</organism>
<reference evidence="8" key="1">
    <citation type="submission" date="2020-12" db="EMBL/GenBank/DDBJ databases">
        <title>Methylobrevis albus sp. nov., isolated from fresh water lack sediment.</title>
        <authorList>
            <person name="Zou Q."/>
        </authorList>
    </citation>
    <scope>NUCLEOTIDE SEQUENCE</scope>
    <source>
        <strain evidence="8">L22</strain>
    </source>
</reference>
<feature type="region of interest" description="Disordered" evidence="6">
    <location>
        <begin position="359"/>
        <end position="391"/>
    </location>
</feature>
<keyword evidence="5 7" id="KW-0472">Membrane</keyword>
<evidence type="ECO:0000256" key="5">
    <source>
        <dbReference type="ARBA" id="ARBA00023136"/>
    </source>
</evidence>
<keyword evidence="9" id="KW-1185">Reference proteome</keyword>
<dbReference type="Proteomes" id="UP000631694">
    <property type="component" value="Unassembled WGS sequence"/>
</dbReference>
<dbReference type="AlphaFoldDB" id="A0A931I620"/>
<dbReference type="PANTHER" id="PTHR21716">
    <property type="entry name" value="TRANSMEMBRANE PROTEIN"/>
    <property type="match status" value="1"/>
</dbReference>
<evidence type="ECO:0000313" key="8">
    <source>
        <dbReference type="EMBL" id="MBH0239941.1"/>
    </source>
</evidence>
<evidence type="ECO:0000313" key="9">
    <source>
        <dbReference type="Proteomes" id="UP000631694"/>
    </source>
</evidence>
<gene>
    <name evidence="8" type="ORF">I5731_19120</name>
</gene>
<dbReference type="GO" id="GO:0055085">
    <property type="term" value="P:transmembrane transport"/>
    <property type="evidence" value="ECO:0007669"/>
    <property type="project" value="TreeGrafter"/>
</dbReference>
<dbReference type="GO" id="GO:0016020">
    <property type="term" value="C:membrane"/>
    <property type="evidence" value="ECO:0007669"/>
    <property type="project" value="UniProtKB-SubCell"/>
</dbReference>
<feature type="transmembrane region" description="Helical" evidence="7">
    <location>
        <begin position="305"/>
        <end position="335"/>
    </location>
</feature>
<dbReference type="EMBL" id="JADZLT010000056">
    <property type="protein sequence ID" value="MBH0239941.1"/>
    <property type="molecule type" value="Genomic_DNA"/>
</dbReference>
<evidence type="ECO:0000256" key="7">
    <source>
        <dbReference type="SAM" id="Phobius"/>
    </source>
</evidence>
<comment type="subcellular location">
    <subcellularLocation>
        <location evidence="1">Membrane</location>
        <topology evidence="1">Multi-pass membrane protein</topology>
    </subcellularLocation>
</comment>
<evidence type="ECO:0000256" key="1">
    <source>
        <dbReference type="ARBA" id="ARBA00004141"/>
    </source>
</evidence>
<protein>
    <submittedName>
        <fullName evidence="8">AI-2E family transporter</fullName>
    </submittedName>
</protein>
<dbReference type="InterPro" id="IPR002549">
    <property type="entry name" value="AI-2E-like"/>
</dbReference>
<feature type="transmembrane region" description="Helical" evidence="7">
    <location>
        <begin position="241"/>
        <end position="262"/>
    </location>
</feature>
<keyword evidence="4 7" id="KW-1133">Transmembrane helix</keyword>
<feature type="transmembrane region" description="Helical" evidence="7">
    <location>
        <begin position="60"/>
        <end position="82"/>
    </location>
</feature>
<evidence type="ECO:0000256" key="4">
    <source>
        <dbReference type="ARBA" id="ARBA00022989"/>
    </source>
</evidence>
<name>A0A931I620_9HYPH</name>
<feature type="compositionally biased region" description="Pro residues" evidence="6">
    <location>
        <begin position="382"/>
        <end position="391"/>
    </location>
</feature>
<evidence type="ECO:0000256" key="6">
    <source>
        <dbReference type="SAM" id="MobiDB-lite"/>
    </source>
</evidence>
<evidence type="ECO:0000256" key="3">
    <source>
        <dbReference type="ARBA" id="ARBA00022692"/>
    </source>
</evidence>
<accession>A0A931I620</accession>
<evidence type="ECO:0000256" key="2">
    <source>
        <dbReference type="ARBA" id="ARBA00009773"/>
    </source>
</evidence>
<feature type="transmembrane region" description="Helical" evidence="7">
    <location>
        <begin position="212"/>
        <end position="235"/>
    </location>
</feature>
<dbReference type="Pfam" id="PF01594">
    <property type="entry name" value="AI-2E_transport"/>
    <property type="match status" value="1"/>
</dbReference>
<comment type="caution">
    <text evidence="8">The sequence shown here is derived from an EMBL/GenBank/DDBJ whole genome shotgun (WGS) entry which is preliminary data.</text>
</comment>